<organism evidence="2 3">
    <name type="scientific">Dryococelus australis</name>
    <dbReference type="NCBI Taxonomy" id="614101"/>
    <lineage>
        <taxon>Eukaryota</taxon>
        <taxon>Metazoa</taxon>
        <taxon>Ecdysozoa</taxon>
        <taxon>Arthropoda</taxon>
        <taxon>Hexapoda</taxon>
        <taxon>Insecta</taxon>
        <taxon>Pterygota</taxon>
        <taxon>Neoptera</taxon>
        <taxon>Polyneoptera</taxon>
        <taxon>Phasmatodea</taxon>
        <taxon>Verophasmatodea</taxon>
        <taxon>Anareolatae</taxon>
        <taxon>Phasmatidae</taxon>
        <taxon>Eurycanthinae</taxon>
        <taxon>Dryococelus</taxon>
    </lineage>
</organism>
<accession>A0ABQ9IG18</accession>
<evidence type="ECO:0000313" key="3">
    <source>
        <dbReference type="Proteomes" id="UP001159363"/>
    </source>
</evidence>
<gene>
    <name evidence="2" type="ORF">PR048_000937</name>
</gene>
<protein>
    <submittedName>
        <fullName evidence="2">Uncharacterized protein</fullName>
    </submittedName>
</protein>
<dbReference type="EMBL" id="JARBHB010000001">
    <property type="protein sequence ID" value="KAJ8895601.1"/>
    <property type="molecule type" value="Genomic_DNA"/>
</dbReference>
<reference evidence="2 3" key="1">
    <citation type="submission" date="2023-02" db="EMBL/GenBank/DDBJ databases">
        <title>LHISI_Scaffold_Assembly.</title>
        <authorList>
            <person name="Stuart O.P."/>
            <person name="Cleave R."/>
            <person name="Magrath M.J.L."/>
            <person name="Mikheyev A.S."/>
        </authorList>
    </citation>
    <scope>NUCLEOTIDE SEQUENCE [LARGE SCALE GENOMIC DNA]</scope>
    <source>
        <strain evidence="2">Daus_M_001</strain>
        <tissue evidence="2">Leg muscle</tissue>
    </source>
</reference>
<feature type="region of interest" description="Disordered" evidence="1">
    <location>
        <begin position="466"/>
        <end position="508"/>
    </location>
</feature>
<dbReference type="Proteomes" id="UP001159363">
    <property type="component" value="Chromosome 1"/>
</dbReference>
<sequence length="531" mass="59260">MNPQYVEDKRATTSIPGKERGAQYASGKWKYFVSKGRNCVLNLFENVRLHESYKESSSHGDSRQSITVSNTTPRFDLTSLITGTVPIDNCYFLRHTFLCQPRYCVTLVPCSSPYRALLVLTILEFRLGSLENRSGLSEVSIEQHRNARVGGMGDHRENPHINVIYPARVPHAKIPGATPAGIEPGSSWWEVSSLTTAPPYFLLQNDWKNTAHKVVQTRTAIAKSCQPHPMGTEMRSTRDVICLRLMSFLTSGENARKLRDIRIPPLNMASRHVPPRSASHDSRAPDLERIEFLRLSFQECSGHRPSFSQRDSTVWDLEYCATLSARRAKTTKRRASRATSGGESDERECSLLTASIVTVKGDTDGVITELDAVLRLEAMAHLMRLAVLSLSYLRLSASNAENSGRSRREGAIRATLTRTSSASSLLRARLSLLPPSDPFYVTPQGTERRGLRFGWLLTARSLEPKERSGASMELRQNARVKKRETTEKTRQPEASTGMIPTYENSGAAPVGNRARFSFVGDERSNHYAPPP</sequence>
<comment type="caution">
    <text evidence="2">The sequence shown here is derived from an EMBL/GenBank/DDBJ whole genome shotgun (WGS) entry which is preliminary data.</text>
</comment>
<name>A0ABQ9IG18_9NEOP</name>
<evidence type="ECO:0000256" key="1">
    <source>
        <dbReference type="SAM" id="MobiDB-lite"/>
    </source>
</evidence>
<proteinExistence type="predicted"/>
<evidence type="ECO:0000313" key="2">
    <source>
        <dbReference type="EMBL" id="KAJ8895601.1"/>
    </source>
</evidence>
<keyword evidence="3" id="KW-1185">Reference proteome</keyword>